<comment type="caution">
    <text evidence="2">The sequence shown here is derived from an EMBL/GenBank/DDBJ whole genome shotgun (WGS) entry which is preliminary data.</text>
</comment>
<organism evidence="2 3">
    <name type="scientific">Kribbella italica</name>
    <dbReference type="NCBI Taxonomy" id="1540520"/>
    <lineage>
        <taxon>Bacteria</taxon>
        <taxon>Bacillati</taxon>
        <taxon>Actinomycetota</taxon>
        <taxon>Actinomycetes</taxon>
        <taxon>Propionibacteriales</taxon>
        <taxon>Kribbellaceae</taxon>
        <taxon>Kribbella</taxon>
    </lineage>
</organism>
<protein>
    <submittedName>
        <fullName evidence="2">Flp pilus assembly protein CpaB</fullName>
    </submittedName>
</protein>
<evidence type="ECO:0000313" key="3">
    <source>
        <dbReference type="Proteomes" id="UP000549971"/>
    </source>
</evidence>
<evidence type="ECO:0000259" key="1">
    <source>
        <dbReference type="SMART" id="SM00858"/>
    </source>
</evidence>
<gene>
    <name evidence="2" type="ORF">HDA39_004463</name>
</gene>
<dbReference type="CDD" id="cd11614">
    <property type="entry name" value="SAF_CpaB_FlgA_like"/>
    <property type="match status" value="1"/>
</dbReference>
<sequence length="203" mass="20910">MTNLWHDLIRAARWHRRLLAGLFAAAAVYFGLASFSPPAAASTAVLAAARDLPGGVTPSAGDLRVVRLPPASVPNGVLRPDTDLADRVLATPVRAGEPLTDARFLTPTAVPAGLVAYPLRLDDPDIAALLRPGDHVDLYAASATADLSAARLATEVRVLALPAPSRSSGGALVVLATSPSTAARLAQSTTNSRIAVALTRDTS</sequence>
<keyword evidence="3" id="KW-1185">Reference proteome</keyword>
<proteinExistence type="predicted"/>
<dbReference type="InterPro" id="IPR013974">
    <property type="entry name" value="SAF"/>
</dbReference>
<dbReference type="AlphaFoldDB" id="A0A7W9J9E3"/>
<dbReference type="Proteomes" id="UP000549971">
    <property type="component" value="Unassembled WGS sequence"/>
</dbReference>
<reference evidence="2 3" key="1">
    <citation type="submission" date="2020-08" db="EMBL/GenBank/DDBJ databases">
        <title>Sequencing the genomes of 1000 actinobacteria strains.</title>
        <authorList>
            <person name="Klenk H.-P."/>
        </authorList>
    </citation>
    <scope>NUCLEOTIDE SEQUENCE [LARGE SCALE GENOMIC DNA]</scope>
    <source>
        <strain evidence="2 3">DSM 28967</strain>
    </source>
</reference>
<dbReference type="Pfam" id="PF08666">
    <property type="entry name" value="SAF"/>
    <property type="match status" value="1"/>
</dbReference>
<dbReference type="RefSeq" id="WP_184797967.1">
    <property type="nucleotide sequence ID" value="NZ_JACHMY010000001.1"/>
</dbReference>
<dbReference type="EMBL" id="JACHMY010000001">
    <property type="protein sequence ID" value="MBB5837729.1"/>
    <property type="molecule type" value="Genomic_DNA"/>
</dbReference>
<evidence type="ECO:0000313" key="2">
    <source>
        <dbReference type="EMBL" id="MBB5837729.1"/>
    </source>
</evidence>
<dbReference type="SMART" id="SM00858">
    <property type="entry name" value="SAF"/>
    <property type="match status" value="1"/>
</dbReference>
<name>A0A7W9J9E3_9ACTN</name>
<accession>A0A7W9J9E3</accession>
<feature type="domain" description="SAF" evidence="1">
    <location>
        <begin position="43"/>
        <end position="105"/>
    </location>
</feature>